<protein>
    <submittedName>
        <fullName evidence="2">Uncharacterized protein</fullName>
    </submittedName>
</protein>
<evidence type="ECO:0000256" key="1">
    <source>
        <dbReference type="SAM" id="Phobius"/>
    </source>
</evidence>
<name>A0A1V2LEJ4_PICKU</name>
<proteinExistence type="predicted"/>
<evidence type="ECO:0000313" key="4">
    <source>
        <dbReference type="EMBL" id="ONH70742.1"/>
    </source>
</evidence>
<gene>
    <name evidence="4" type="ORF">BOH78_5007</name>
    <name evidence="3" type="ORF">BOH78_5248</name>
    <name evidence="2" type="ORF">BOH78_5383</name>
</gene>
<accession>A0A1V2LEJ4</accession>
<evidence type="ECO:0000313" key="5">
    <source>
        <dbReference type="Proteomes" id="UP000189274"/>
    </source>
</evidence>
<reference evidence="5" key="1">
    <citation type="journal article" date="2017" name="Genome Announc.">
        <title>Genome sequences of Cyberlindnera fabianii 65, Pichia kudriavzevii 129, and Saccharomyces cerevisiae 131 isolated from fermented masau fruits in Zimbabwe.</title>
        <authorList>
            <person name="van Rijswijck I.M.H."/>
            <person name="Derks M.F.L."/>
            <person name="Abee T."/>
            <person name="de Ridder D."/>
            <person name="Smid E.J."/>
        </authorList>
    </citation>
    <scope>NUCLEOTIDE SEQUENCE [LARGE SCALE GENOMIC DNA]</scope>
    <source>
        <strain evidence="5">129</strain>
    </source>
</reference>
<organism evidence="2 5">
    <name type="scientific">Pichia kudriavzevii</name>
    <name type="common">Yeast</name>
    <name type="synonym">Issatchenkia orientalis</name>
    <dbReference type="NCBI Taxonomy" id="4909"/>
    <lineage>
        <taxon>Eukaryota</taxon>
        <taxon>Fungi</taxon>
        <taxon>Dikarya</taxon>
        <taxon>Ascomycota</taxon>
        <taxon>Saccharomycotina</taxon>
        <taxon>Pichiomycetes</taxon>
        <taxon>Pichiales</taxon>
        <taxon>Pichiaceae</taxon>
        <taxon>Pichia</taxon>
    </lineage>
</organism>
<dbReference type="AlphaFoldDB" id="A0A1V2LEJ4"/>
<keyword evidence="1" id="KW-1133">Transmembrane helix</keyword>
<comment type="caution">
    <text evidence="2">The sequence shown here is derived from an EMBL/GenBank/DDBJ whole genome shotgun (WGS) entry which is preliminary data.</text>
</comment>
<feature type="transmembrane region" description="Helical" evidence="1">
    <location>
        <begin position="160"/>
        <end position="182"/>
    </location>
</feature>
<dbReference type="EMBL" id="MQVM01000191">
    <property type="protein sequence ID" value="ONH70247.1"/>
    <property type="molecule type" value="Genomic_DNA"/>
</dbReference>
<dbReference type="EMBL" id="MQVM01000058">
    <property type="protein sequence ID" value="ONH70742.1"/>
    <property type="molecule type" value="Genomic_DNA"/>
</dbReference>
<keyword evidence="1" id="KW-0472">Membrane</keyword>
<keyword evidence="1" id="KW-0812">Transmembrane</keyword>
<dbReference type="Proteomes" id="UP000189274">
    <property type="component" value="Unassembled WGS sequence"/>
</dbReference>
<evidence type="ECO:0000313" key="3">
    <source>
        <dbReference type="EMBL" id="ONH70392.1"/>
    </source>
</evidence>
<sequence length="192" mass="22588">MFYLSMIGIYLTVSIISCMRRDGKEKTINLSFDSMLPISLRADIEPVFNRRKRWKKPLEMLRLIRPIKKDGYSSQTTDTILYITRDYRCAQKRIGYEQLLRPKAVTSIHSLKSQNTQEKRVTGIRSRDLFEIILLEPKTIVPDQWKLDSVFIGYRKKCVIYVYNVGLFPAIIWLLSLILVIVKQHCLNILFL</sequence>
<evidence type="ECO:0000313" key="2">
    <source>
        <dbReference type="EMBL" id="ONH70247.1"/>
    </source>
</evidence>
<dbReference type="EMBL" id="MQVM01000129">
    <property type="protein sequence ID" value="ONH70392.1"/>
    <property type="molecule type" value="Genomic_DNA"/>
</dbReference>
<reference evidence="2" key="2">
    <citation type="submission" date="2017-01" db="EMBL/GenBank/DDBJ databases">
        <authorList>
            <person name="Mah S.A."/>
            <person name="Swanson W.J."/>
            <person name="Moy G.W."/>
            <person name="Vacquier V.D."/>
        </authorList>
    </citation>
    <scope>NUCLEOTIDE SEQUENCE [LARGE SCALE GENOMIC DNA]</scope>
    <source>
        <strain evidence="2">129</strain>
    </source>
</reference>